<name>A0A2U1U723_9GAMM</name>
<keyword evidence="3" id="KW-1005">Bacterial flagellum biogenesis</keyword>
<evidence type="ECO:0000256" key="2">
    <source>
        <dbReference type="ARBA" id="ARBA00007703"/>
    </source>
</evidence>
<evidence type="ECO:0000313" key="6">
    <source>
        <dbReference type="EMBL" id="PWC17437.1"/>
    </source>
</evidence>
<keyword evidence="6" id="KW-0282">Flagellum</keyword>
<feature type="coiled-coil region" evidence="4">
    <location>
        <begin position="1"/>
        <end position="28"/>
    </location>
</feature>
<feature type="region of interest" description="Disordered" evidence="5">
    <location>
        <begin position="122"/>
        <end position="145"/>
    </location>
</feature>
<comment type="caution">
    <text evidence="6">The sequence shown here is derived from an EMBL/GenBank/DDBJ whole genome shotgun (WGS) entry which is preliminary data.</text>
</comment>
<keyword evidence="6" id="KW-0966">Cell projection</keyword>
<dbReference type="InterPro" id="IPR007809">
    <property type="entry name" value="FlgN-like"/>
</dbReference>
<evidence type="ECO:0000313" key="7">
    <source>
        <dbReference type="Proteomes" id="UP000296159"/>
    </source>
</evidence>
<organism evidence="6 7">
    <name type="scientific">Brenneria corticis</name>
    <dbReference type="NCBI Taxonomy" id="2173106"/>
    <lineage>
        <taxon>Bacteria</taxon>
        <taxon>Pseudomonadati</taxon>
        <taxon>Pseudomonadota</taxon>
        <taxon>Gammaproteobacteria</taxon>
        <taxon>Enterobacterales</taxon>
        <taxon>Pectobacteriaceae</taxon>
        <taxon>Brenneria</taxon>
    </lineage>
</organism>
<dbReference type="Pfam" id="PF05130">
    <property type="entry name" value="FlgN"/>
    <property type="match status" value="1"/>
</dbReference>
<dbReference type="RefSeq" id="WP_136165910.1">
    <property type="nucleotide sequence ID" value="NZ_KZ819075.1"/>
</dbReference>
<protein>
    <submittedName>
        <fullName evidence="6">Flagellar biosynthesis protein FlgN</fullName>
    </submittedName>
</protein>
<proteinExistence type="inferred from homology"/>
<dbReference type="Proteomes" id="UP000296159">
    <property type="component" value="Unassembled WGS sequence"/>
</dbReference>
<reference evidence="6 7" key="1">
    <citation type="submission" date="2018-04" db="EMBL/GenBank/DDBJ databases">
        <title>Brenneria corticis sp.nov.</title>
        <authorList>
            <person name="Li Y."/>
        </authorList>
    </citation>
    <scope>NUCLEOTIDE SEQUENCE [LARGE SCALE GENOMIC DNA]</scope>
    <source>
        <strain evidence="6 7">CFCC 11842</strain>
    </source>
</reference>
<gene>
    <name evidence="6" type="ORF">DDT56_07940</name>
</gene>
<comment type="function">
    <text evidence="1">Required for the efficient initiation of filament assembly.</text>
</comment>
<dbReference type="InterPro" id="IPR036679">
    <property type="entry name" value="FlgN-like_sf"/>
</dbReference>
<evidence type="ECO:0000256" key="4">
    <source>
        <dbReference type="SAM" id="Coils"/>
    </source>
</evidence>
<dbReference type="Gene3D" id="1.20.58.300">
    <property type="entry name" value="FlgN-like"/>
    <property type="match status" value="1"/>
</dbReference>
<dbReference type="AlphaFoldDB" id="A0A2U1U723"/>
<keyword evidence="4" id="KW-0175">Coiled coil</keyword>
<keyword evidence="7" id="KW-1185">Reference proteome</keyword>
<dbReference type="GO" id="GO:0044780">
    <property type="term" value="P:bacterial-type flagellum assembly"/>
    <property type="evidence" value="ECO:0007669"/>
    <property type="project" value="InterPro"/>
</dbReference>
<feature type="compositionally biased region" description="Low complexity" evidence="5">
    <location>
        <begin position="134"/>
        <end position="145"/>
    </location>
</feature>
<dbReference type="SUPFAM" id="SSF140566">
    <property type="entry name" value="FlgN-like"/>
    <property type="match status" value="1"/>
</dbReference>
<comment type="similarity">
    <text evidence="2">Belongs to the FlgN family.</text>
</comment>
<accession>A0A2U1U723</accession>
<evidence type="ECO:0000256" key="3">
    <source>
        <dbReference type="ARBA" id="ARBA00022795"/>
    </source>
</evidence>
<keyword evidence="6" id="KW-0969">Cilium</keyword>
<sequence length="145" mass="16370">MQKLQTILDKLLHNLDSLQAVMSEEQVQLCAGQINSSALQQVTEKKSSLLATMQYLEQCRHEEESLATLKAPYEGNEELAERWRQVQQLTKNLRDQNQHNGLLLNQHISHTDKALEILKPRHGQSLYGPDGQAKGSSISGRKISI</sequence>
<dbReference type="EMBL" id="QDKH01000007">
    <property type="protein sequence ID" value="PWC17437.1"/>
    <property type="molecule type" value="Genomic_DNA"/>
</dbReference>
<evidence type="ECO:0000256" key="1">
    <source>
        <dbReference type="ARBA" id="ARBA00002397"/>
    </source>
</evidence>
<evidence type="ECO:0000256" key="5">
    <source>
        <dbReference type="SAM" id="MobiDB-lite"/>
    </source>
</evidence>